<gene>
    <name evidence="1" type="ORF">PanWU01x14_247300</name>
</gene>
<reference evidence="2" key="1">
    <citation type="submission" date="2016-06" db="EMBL/GenBank/DDBJ databases">
        <title>Parallel loss of symbiosis genes in relatives of nitrogen-fixing non-legume Parasponia.</title>
        <authorList>
            <person name="Van Velzen R."/>
            <person name="Holmer R."/>
            <person name="Bu F."/>
            <person name="Rutten L."/>
            <person name="Van Zeijl A."/>
            <person name="Liu W."/>
            <person name="Santuari L."/>
            <person name="Cao Q."/>
            <person name="Sharma T."/>
            <person name="Shen D."/>
            <person name="Roswanjaya Y."/>
            <person name="Wardhani T."/>
            <person name="Kalhor M.S."/>
            <person name="Jansen J."/>
            <person name="Van den Hoogen J."/>
            <person name="Gungor B."/>
            <person name="Hartog M."/>
            <person name="Hontelez J."/>
            <person name="Verver J."/>
            <person name="Yang W.-C."/>
            <person name="Schijlen E."/>
            <person name="Repin R."/>
            <person name="Schilthuizen M."/>
            <person name="Schranz E."/>
            <person name="Heidstra R."/>
            <person name="Miyata K."/>
            <person name="Fedorova E."/>
            <person name="Kohlen W."/>
            <person name="Bisseling T."/>
            <person name="Smit S."/>
            <person name="Geurts R."/>
        </authorList>
    </citation>
    <scope>NUCLEOTIDE SEQUENCE [LARGE SCALE GENOMIC DNA]</scope>
    <source>
        <strain evidence="2">cv. WU1-14</strain>
    </source>
</reference>
<dbReference type="OrthoDB" id="1301943at2759"/>
<dbReference type="AlphaFoldDB" id="A0A2P5BDX6"/>
<sequence length="165" mass="18696">MADSKDFNNYPWGKALWNITFKYLRSALRGKEKNNMVIGSKKGTESCKLYGFPLALQLLFYECIPSLDGSVCELVGYGYPRILNWKSSRSSHHEDLETNIFGSKKIKVKGFSLSDMEKKRLSVGWILDSSDKIGQDDDDFEDPPIRVIRVTKTSTSTQPKSQTVS</sequence>
<accession>A0A2P5BDX6</accession>
<proteinExistence type="predicted"/>
<evidence type="ECO:0008006" key="3">
    <source>
        <dbReference type="Google" id="ProtNLM"/>
    </source>
</evidence>
<dbReference type="PANTHER" id="PTHR48449">
    <property type="entry name" value="DUF1985 DOMAIN-CONTAINING PROTEIN"/>
    <property type="match status" value="1"/>
</dbReference>
<dbReference type="PANTHER" id="PTHR48449:SF1">
    <property type="entry name" value="DUF1985 DOMAIN-CONTAINING PROTEIN"/>
    <property type="match status" value="1"/>
</dbReference>
<protein>
    <recommendedName>
        <fullName evidence="3">DUF1985 domain-containing protein</fullName>
    </recommendedName>
</protein>
<dbReference type="Proteomes" id="UP000237105">
    <property type="component" value="Unassembled WGS sequence"/>
</dbReference>
<organism evidence="1 2">
    <name type="scientific">Parasponia andersonii</name>
    <name type="common">Sponia andersonii</name>
    <dbReference type="NCBI Taxonomy" id="3476"/>
    <lineage>
        <taxon>Eukaryota</taxon>
        <taxon>Viridiplantae</taxon>
        <taxon>Streptophyta</taxon>
        <taxon>Embryophyta</taxon>
        <taxon>Tracheophyta</taxon>
        <taxon>Spermatophyta</taxon>
        <taxon>Magnoliopsida</taxon>
        <taxon>eudicotyledons</taxon>
        <taxon>Gunneridae</taxon>
        <taxon>Pentapetalae</taxon>
        <taxon>rosids</taxon>
        <taxon>fabids</taxon>
        <taxon>Rosales</taxon>
        <taxon>Cannabaceae</taxon>
        <taxon>Parasponia</taxon>
    </lineage>
</organism>
<evidence type="ECO:0000313" key="2">
    <source>
        <dbReference type="Proteomes" id="UP000237105"/>
    </source>
</evidence>
<name>A0A2P5BDX6_PARAD</name>
<comment type="caution">
    <text evidence="1">The sequence shown here is derived from an EMBL/GenBank/DDBJ whole genome shotgun (WGS) entry which is preliminary data.</text>
</comment>
<keyword evidence="2" id="KW-1185">Reference proteome</keyword>
<dbReference type="EMBL" id="JXTB01000301">
    <property type="protein sequence ID" value="PON46985.1"/>
    <property type="molecule type" value="Genomic_DNA"/>
</dbReference>
<evidence type="ECO:0000313" key="1">
    <source>
        <dbReference type="EMBL" id="PON46985.1"/>
    </source>
</evidence>